<evidence type="ECO:0000313" key="2">
    <source>
        <dbReference type="Proteomes" id="UP001464378"/>
    </source>
</evidence>
<proteinExistence type="predicted"/>
<reference evidence="1 2" key="1">
    <citation type="submission" date="2024-03" db="EMBL/GenBank/DDBJ databases">
        <title>Human intestinal bacterial collection.</title>
        <authorList>
            <person name="Pauvert C."/>
            <person name="Hitch T.C.A."/>
            <person name="Clavel T."/>
        </authorList>
    </citation>
    <scope>NUCLEOTIDE SEQUENCE [LARGE SCALE GENOMIC DNA]</scope>
    <source>
        <strain evidence="1 2">CLA-AP-H29</strain>
    </source>
</reference>
<protein>
    <recommendedName>
        <fullName evidence="3">IrrE N-terminal-like domain-containing protein</fullName>
    </recommendedName>
</protein>
<dbReference type="EMBL" id="JBBMFK010000027">
    <property type="protein sequence ID" value="MEQ2444582.1"/>
    <property type="molecule type" value="Genomic_DNA"/>
</dbReference>
<evidence type="ECO:0000313" key="1">
    <source>
        <dbReference type="EMBL" id="MEQ2444582.1"/>
    </source>
</evidence>
<dbReference type="RefSeq" id="WP_349232369.1">
    <property type="nucleotide sequence ID" value="NZ_JBBMFK010000027.1"/>
</dbReference>
<keyword evidence="2" id="KW-1185">Reference proteome</keyword>
<sequence>MNDNHISQYRNFTFIPQHRLYVPSGESEASINIFSFVLDCVSFSFSKFVPTIKEKPLTIFIRHGEHDPQCFREGHAIFLKCQTSSWSQAAFQFAHELCHYSIPGNVPENLRWLEESICHTASSFFLHYLTHLWMKNGIQYRTKDGQLYANCFAEYAERDLQSAEPVNLKAQETIADLERNCYQRNKNRYVAGLLLPIFMGNPRLWASVPALCEIHPNQSLQASLDEWLQTEPQEMRPGLLQLRTLFV</sequence>
<accession>A0ABV1EBB3</accession>
<gene>
    <name evidence="1" type="ORF">WMO64_14035</name>
</gene>
<name>A0ABV1EBB3_9FIRM</name>
<comment type="caution">
    <text evidence="1">The sequence shown here is derived from an EMBL/GenBank/DDBJ whole genome shotgun (WGS) entry which is preliminary data.</text>
</comment>
<dbReference type="Proteomes" id="UP001464378">
    <property type="component" value="Unassembled WGS sequence"/>
</dbReference>
<organism evidence="1 2">
    <name type="scientific">Pseudoflavonifractor intestinihominis</name>
    <dbReference type="NCBI Taxonomy" id="3133171"/>
    <lineage>
        <taxon>Bacteria</taxon>
        <taxon>Bacillati</taxon>
        <taxon>Bacillota</taxon>
        <taxon>Clostridia</taxon>
        <taxon>Eubacteriales</taxon>
        <taxon>Oscillospiraceae</taxon>
        <taxon>Pseudoflavonifractor</taxon>
    </lineage>
</organism>
<evidence type="ECO:0008006" key="3">
    <source>
        <dbReference type="Google" id="ProtNLM"/>
    </source>
</evidence>